<keyword evidence="6" id="KW-1185">Reference proteome</keyword>
<dbReference type="Proteomes" id="UP000428333">
    <property type="component" value="Linkage Group LG04"/>
</dbReference>
<evidence type="ECO:0000313" key="5">
    <source>
        <dbReference type="EMBL" id="KAE9461701.1"/>
    </source>
</evidence>
<dbReference type="InterPro" id="IPR002885">
    <property type="entry name" value="PPR_rpt"/>
</dbReference>
<evidence type="ECO:0000256" key="3">
    <source>
        <dbReference type="ARBA" id="ARBA00022946"/>
    </source>
</evidence>
<protein>
    <recommendedName>
        <fullName evidence="7">Pentacotripeptide-repeat region of PRORP domain-containing protein</fullName>
    </recommendedName>
</protein>
<feature type="repeat" description="PPR" evidence="4">
    <location>
        <begin position="384"/>
        <end position="418"/>
    </location>
</feature>
<dbReference type="AlphaFoldDB" id="A0A6A4LZ66"/>
<comment type="caution">
    <text evidence="5">The sequence shown here is derived from an EMBL/GenBank/DDBJ whole genome shotgun (WGS) entry which is preliminary data.</text>
</comment>
<proteinExistence type="inferred from homology"/>
<dbReference type="FunFam" id="1.25.40.10:FF:001070">
    <property type="entry name" value="Pentatricopeptide repeat-containing protein At1g11630, mitochondrial"/>
    <property type="match status" value="1"/>
</dbReference>
<feature type="repeat" description="PPR" evidence="4">
    <location>
        <begin position="280"/>
        <end position="314"/>
    </location>
</feature>
<dbReference type="PANTHER" id="PTHR47938">
    <property type="entry name" value="RESPIRATORY COMPLEX I CHAPERONE (CIA84), PUTATIVE (AFU_ORTHOLOGUE AFUA_2G06020)-RELATED"/>
    <property type="match status" value="1"/>
</dbReference>
<accession>A0A6A4LZ66</accession>
<reference evidence="5 6" key="1">
    <citation type="journal article" date="2019" name="Genome Biol. Evol.">
        <title>The Rhododendron genome and chromosomal organization provide insight into shared whole-genome duplications across the heath family (Ericaceae).</title>
        <authorList>
            <person name="Soza V.L."/>
            <person name="Lindsley D."/>
            <person name="Waalkes A."/>
            <person name="Ramage E."/>
            <person name="Patwardhan R.P."/>
            <person name="Burton J.N."/>
            <person name="Adey A."/>
            <person name="Kumar A."/>
            <person name="Qiu R."/>
            <person name="Shendure J."/>
            <person name="Hall B."/>
        </authorList>
    </citation>
    <scope>NUCLEOTIDE SEQUENCE [LARGE SCALE GENOMIC DNA]</scope>
    <source>
        <strain evidence="5">RSF 1966-606</strain>
    </source>
</reference>
<feature type="non-terminal residue" evidence="5">
    <location>
        <position position="1"/>
    </location>
</feature>
<feature type="repeat" description="PPR" evidence="4">
    <location>
        <begin position="315"/>
        <end position="349"/>
    </location>
</feature>
<organism evidence="5 6">
    <name type="scientific">Rhododendron williamsianum</name>
    <dbReference type="NCBI Taxonomy" id="262921"/>
    <lineage>
        <taxon>Eukaryota</taxon>
        <taxon>Viridiplantae</taxon>
        <taxon>Streptophyta</taxon>
        <taxon>Embryophyta</taxon>
        <taxon>Tracheophyta</taxon>
        <taxon>Spermatophyta</taxon>
        <taxon>Magnoliopsida</taxon>
        <taxon>eudicotyledons</taxon>
        <taxon>Gunneridae</taxon>
        <taxon>Pentapetalae</taxon>
        <taxon>asterids</taxon>
        <taxon>Ericales</taxon>
        <taxon>Ericaceae</taxon>
        <taxon>Ericoideae</taxon>
        <taxon>Rhodoreae</taxon>
        <taxon>Rhododendron</taxon>
    </lineage>
</organism>
<gene>
    <name evidence="5" type="ORF">C3L33_06403</name>
</gene>
<keyword evidence="2" id="KW-0677">Repeat</keyword>
<dbReference type="SUPFAM" id="SSF81901">
    <property type="entry name" value="HCP-like"/>
    <property type="match status" value="1"/>
</dbReference>
<evidence type="ECO:0008006" key="7">
    <source>
        <dbReference type="Google" id="ProtNLM"/>
    </source>
</evidence>
<name>A0A6A4LZ66_9ERIC</name>
<dbReference type="Gene3D" id="1.25.40.10">
    <property type="entry name" value="Tetratricopeptide repeat domain"/>
    <property type="match status" value="5"/>
</dbReference>
<dbReference type="EMBL" id="QEFC01000948">
    <property type="protein sequence ID" value="KAE9461701.1"/>
    <property type="molecule type" value="Genomic_DNA"/>
</dbReference>
<evidence type="ECO:0000256" key="1">
    <source>
        <dbReference type="ARBA" id="ARBA00007626"/>
    </source>
</evidence>
<evidence type="ECO:0000313" key="6">
    <source>
        <dbReference type="Proteomes" id="UP000428333"/>
    </source>
</evidence>
<dbReference type="Pfam" id="PF13041">
    <property type="entry name" value="PPR_2"/>
    <property type="match status" value="2"/>
</dbReference>
<feature type="repeat" description="PPR" evidence="4">
    <location>
        <begin position="245"/>
        <end position="279"/>
    </location>
</feature>
<dbReference type="PROSITE" id="PS51375">
    <property type="entry name" value="PPR"/>
    <property type="match status" value="6"/>
</dbReference>
<keyword evidence="3" id="KW-0809">Transit peptide</keyword>
<dbReference type="InterPro" id="IPR011990">
    <property type="entry name" value="TPR-like_helical_dom_sf"/>
</dbReference>
<evidence type="ECO:0000256" key="2">
    <source>
        <dbReference type="ARBA" id="ARBA00022737"/>
    </source>
</evidence>
<dbReference type="NCBIfam" id="TIGR00756">
    <property type="entry name" value="PPR"/>
    <property type="match status" value="4"/>
</dbReference>
<sequence length="501" mass="56052">MASLSKLRLPTLHRRPFSSSSILNPDSKTPLTSKQKSRAALALLKSEKNPERILDICRAASLTPSSHLDRIAFSLAISRLADSNHFHGIRLFLEELKTRPDLITERFMAHAIVLYGQAKLIDDAVQTFVKMPDLGVERTVKSLNALLFSCLVAKDYSEVKRVYLEFPKKYGIDLNLDSYNTVIKAFSESGSTSSVYSLLGEMDRKRCKPNATSFGTMIAGFYKEEKYEDVGKVLDLMNKYDMLPGISTYNIRIHSLCKLGKSVEANALLHGMLSRGMQPNSVTYCHLIHGFCKEGRLDEGKSLFKKMVDRGCKPDGDCYFTLVHFLCRGEDFEAALELCKESMEKGWVPNFSTMKLLVNGLASVSKIDEARELVGQMKEKFSKSADMWSQVEEGLPKEGKLDEVKSSLKKMVSSGCKPDSNGYFTLVCFLYQGGEFETALVSCKESMEKGWVPIFSTMKSLVNGLASISKIDEARELLEQMKVKFAKSADMCSQVEEGFPK</sequence>
<dbReference type="FunFam" id="1.25.40.10:FF:002935">
    <property type="entry name" value="Pentatricopeptide repeat-containing protein At1g61870, mitochondrial"/>
    <property type="match status" value="1"/>
</dbReference>
<dbReference type="GO" id="GO:0003729">
    <property type="term" value="F:mRNA binding"/>
    <property type="evidence" value="ECO:0007669"/>
    <property type="project" value="TreeGrafter"/>
</dbReference>
<feature type="repeat" description="PPR" evidence="4">
    <location>
        <begin position="210"/>
        <end position="244"/>
    </location>
</feature>
<dbReference type="PANTHER" id="PTHR47938:SF35">
    <property type="entry name" value="PENTATRICOPEPTIDE REPEAT-CONTAINING PROTEIN 4, MITOCHONDRIAL-RELATED"/>
    <property type="match status" value="1"/>
</dbReference>
<dbReference type="OrthoDB" id="185373at2759"/>
<evidence type="ECO:0000256" key="4">
    <source>
        <dbReference type="PROSITE-ProRule" id="PRU00708"/>
    </source>
</evidence>
<dbReference type="Pfam" id="PF01535">
    <property type="entry name" value="PPR"/>
    <property type="match status" value="3"/>
</dbReference>
<comment type="similarity">
    <text evidence="1">Belongs to the PPR family. P subfamily.</text>
</comment>
<feature type="repeat" description="PPR" evidence="4">
    <location>
        <begin position="175"/>
        <end position="209"/>
    </location>
</feature>